<feature type="compositionally biased region" description="Basic and acidic residues" evidence="1">
    <location>
        <begin position="270"/>
        <end position="287"/>
    </location>
</feature>
<reference evidence="3 4" key="1">
    <citation type="submission" date="2022-04" db="EMBL/GenBank/DDBJ databases">
        <title>Genome diversity in the genus Frankia.</title>
        <authorList>
            <person name="Carlos-Shanley C."/>
            <person name="Hahn D."/>
        </authorList>
    </citation>
    <scope>NUCLEOTIDE SEQUENCE [LARGE SCALE GENOMIC DNA]</scope>
    <source>
        <strain evidence="3 4">Ag45/Mut15</strain>
    </source>
</reference>
<feature type="domain" description="HNH nuclease" evidence="2">
    <location>
        <begin position="369"/>
        <end position="422"/>
    </location>
</feature>
<dbReference type="Pfam" id="PF02720">
    <property type="entry name" value="DUF222"/>
    <property type="match status" value="1"/>
</dbReference>
<keyword evidence="3" id="KW-0255">Endonuclease</keyword>
<evidence type="ECO:0000259" key="2">
    <source>
        <dbReference type="SMART" id="SM00507"/>
    </source>
</evidence>
<dbReference type="InterPro" id="IPR003870">
    <property type="entry name" value="DUF222"/>
</dbReference>
<organism evidence="3 4">
    <name type="scientific">Frankia umida</name>
    <dbReference type="NCBI Taxonomy" id="573489"/>
    <lineage>
        <taxon>Bacteria</taxon>
        <taxon>Bacillati</taxon>
        <taxon>Actinomycetota</taxon>
        <taxon>Actinomycetes</taxon>
        <taxon>Frankiales</taxon>
        <taxon>Frankiaceae</taxon>
        <taxon>Frankia</taxon>
    </lineage>
</organism>
<gene>
    <name evidence="3" type="ORF">MXD59_10605</name>
</gene>
<dbReference type="GO" id="GO:0004519">
    <property type="term" value="F:endonuclease activity"/>
    <property type="evidence" value="ECO:0007669"/>
    <property type="project" value="UniProtKB-KW"/>
</dbReference>
<sequence length="484" mass="52033">MTMTAASSSRPSSPLPSPAPADFDAEQVPLKVLEETICRWSTRLAAASCTWLLTIAAFDRRQGWSGAGISSCAHWLALRCGLELRTAREQLATAHAMARLPAIRAALACGELSYSKVRAITRVARSENEAEWLELARSLTAGQLEQRVSRRRQQNADPAKLRAARAVAIRTNSDGSVRLVATLPPDDAAILLAALDAARSSLEAGRNDPASNGAPGDGEVAHAPRGQSRDADALIALAEAFLHHQAPKLQNSPHTFNVHVTAPGADEDEGSAHADETASEAARDKADVAGQGVPRNRSNSEQSERRTQASRGRRGRIPPGLASVGGWTVGLPAGMVSRLGCDGMIRALLTDRENNPLRLGRRSRLPTSRVRDAVYLRDEGVCRFPSCEHTRWLQIHHLDEWHADGGETNIERLLLVCGTHHRAIHDQNLALRRDHDGTVTVHASDGRVLLGTPPANRDSGSQSVLVPTLDPAILDEGGRYGLTA</sequence>
<dbReference type="EMBL" id="JALKFT010000008">
    <property type="protein sequence ID" value="MCK9876221.1"/>
    <property type="molecule type" value="Genomic_DNA"/>
</dbReference>
<proteinExistence type="predicted"/>
<dbReference type="SMART" id="SM00507">
    <property type="entry name" value="HNHc"/>
    <property type="match status" value="1"/>
</dbReference>
<comment type="caution">
    <text evidence="3">The sequence shown here is derived from an EMBL/GenBank/DDBJ whole genome shotgun (WGS) entry which is preliminary data.</text>
</comment>
<dbReference type="InterPro" id="IPR003615">
    <property type="entry name" value="HNH_nuc"/>
</dbReference>
<accession>A0ABT0JXF3</accession>
<feature type="region of interest" description="Disordered" evidence="1">
    <location>
        <begin position="203"/>
        <end position="226"/>
    </location>
</feature>
<feature type="region of interest" description="Disordered" evidence="1">
    <location>
        <begin position="1"/>
        <end position="20"/>
    </location>
</feature>
<dbReference type="Proteomes" id="UP001201873">
    <property type="component" value="Unassembled WGS sequence"/>
</dbReference>
<keyword evidence="3" id="KW-0540">Nuclease</keyword>
<feature type="region of interest" description="Disordered" evidence="1">
    <location>
        <begin position="254"/>
        <end position="322"/>
    </location>
</feature>
<protein>
    <submittedName>
        <fullName evidence="3">HNH endonuclease</fullName>
    </submittedName>
</protein>
<dbReference type="CDD" id="cd00085">
    <property type="entry name" value="HNHc"/>
    <property type="match status" value="1"/>
</dbReference>
<keyword evidence="3" id="KW-0378">Hydrolase</keyword>
<keyword evidence="4" id="KW-1185">Reference proteome</keyword>
<evidence type="ECO:0000256" key="1">
    <source>
        <dbReference type="SAM" id="MobiDB-lite"/>
    </source>
</evidence>
<evidence type="ECO:0000313" key="3">
    <source>
        <dbReference type="EMBL" id="MCK9876221.1"/>
    </source>
</evidence>
<name>A0ABT0JXF3_9ACTN</name>
<feature type="compositionally biased region" description="Low complexity" evidence="1">
    <location>
        <begin position="1"/>
        <end position="12"/>
    </location>
</feature>
<evidence type="ECO:0000313" key="4">
    <source>
        <dbReference type="Proteomes" id="UP001201873"/>
    </source>
</evidence>